<evidence type="ECO:0000259" key="3">
    <source>
        <dbReference type="Pfam" id="PF02994"/>
    </source>
</evidence>
<feature type="domain" description="L1 transposable element RRM" evidence="3">
    <location>
        <begin position="146"/>
        <end position="229"/>
    </location>
</feature>
<proteinExistence type="predicted"/>
<organism evidence="4 5">
    <name type="scientific">Pagothenia borchgrevinki</name>
    <name type="common">Bald rockcod</name>
    <name type="synonym">Trematomus borchgrevinki</name>
    <dbReference type="NCBI Taxonomy" id="8213"/>
    <lineage>
        <taxon>Eukaryota</taxon>
        <taxon>Metazoa</taxon>
        <taxon>Chordata</taxon>
        <taxon>Craniata</taxon>
        <taxon>Vertebrata</taxon>
        <taxon>Euteleostomi</taxon>
        <taxon>Actinopterygii</taxon>
        <taxon>Neopterygii</taxon>
        <taxon>Teleostei</taxon>
        <taxon>Neoteleostei</taxon>
        <taxon>Acanthomorphata</taxon>
        <taxon>Eupercaria</taxon>
        <taxon>Perciformes</taxon>
        <taxon>Notothenioidei</taxon>
        <taxon>Nototheniidae</taxon>
        <taxon>Pagothenia</taxon>
    </lineage>
</organism>
<evidence type="ECO:0000256" key="2">
    <source>
        <dbReference type="SAM" id="MobiDB-lite"/>
    </source>
</evidence>
<sequence>MRGGKRTRSQKKGDKLERQNSPEMEDAQSSVSSVSSQQDSANTMRSVLQEIRDFRAEHKVDLNKLKEEIKGDMKSELEDMKQEIYQKRSANSALTQAHETRLKEAEERIDEAETVNMAMSDGLIKSMKEQRAMQGKLVDLEGRSRRNNMRIYGVPEEKEGDSMSDFVDQLLKTELALPDTNLQIQRAHRAVARKPERNAPPRSIVVNFLEFNTKERVLKKAWEKKILMEGRRLSFDHDYATEVVLKRKAYVGIKRVLKEKNIRFQTPLDRMRIHWDSGTRTYDSAQDAAQELRRRGFSVEIPDRNASELYPEMERLHQTKTWQRVGESSAGGDETASRVRKRLQEYERIPPGTN</sequence>
<feature type="region of interest" description="Disordered" evidence="2">
    <location>
        <begin position="1"/>
        <end position="46"/>
    </location>
</feature>
<dbReference type="InterPro" id="IPR004244">
    <property type="entry name" value="Transposase_22"/>
</dbReference>
<reference evidence="4 5" key="1">
    <citation type="journal article" date="2022" name="G3 (Bethesda)">
        <title>Evaluating Illumina-, Nanopore-, and PacBio-based genome assembly strategies with the bald notothen, Trematomus borchgrevinki.</title>
        <authorList>
            <person name="Rayamajhi N."/>
            <person name="Cheng C.C."/>
            <person name="Catchen J.M."/>
        </authorList>
    </citation>
    <scope>NUCLEOTIDE SEQUENCE [LARGE SCALE GENOMIC DNA]</scope>
    <source>
        <strain evidence="4">AGRC-2024</strain>
    </source>
</reference>
<protein>
    <recommendedName>
        <fullName evidence="3">L1 transposable element RRM domain-containing protein</fullName>
    </recommendedName>
</protein>
<comment type="caution">
    <text evidence="4">The sequence shown here is derived from an EMBL/GenBank/DDBJ whole genome shotgun (WGS) entry which is preliminary data.</text>
</comment>
<feature type="compositionally biased region" description="Basic and acidic residues" evidence="2">
    <location>
        <begin position="11"/>
        <end position="20"/>
    </location>
</feature>
<evidence type="ECO:0000256" key="1">
    <source>
        <dbReference type="SAM" id="Coils"/>
    </source>
</evidence>
<keyword evidence="5" id="KW-1185">Reference proteome</keyword>
<evidence type="ECO:0000313" key="5">
    <source>
        <dbReference type="Proteomes" id="UP001619887"/>
    </source>
</evidence>
<dbReference type="Pfam" id="PF02994">
    <property type="entry name" value="Transposase_22"/>
    <property type="match status" value="1"/>
</dbReference>
<feature type="compositionally biased region" description="Low complexity" evidence="2">
    <location>
        <begin position="27"/>
        <end position="41"/>
    </location>
</feature>
<feature type="region of interest" description="Disordered" evidence="2">
    <location>
        <begin position="322"/>
        <end position="354"/>
    </location>
</feature>
<dbReference type="Proteomes" id="UP001619887">
    <property type="component" value="Unassembled WGS sequence"/>
</dbReference>
<name>A0ABD2HAC7_PAGBO</name>
<feature type="compositionally biased region" description="Basic residues" evidence="2">
    <location>
        <begin position="1"/>
        <end position="10"/>
    </location>
</feature>
<reference evidence="4 5" key="2">
    <citation type="journal article" date="2024" name="G3 (Bethesda)">
        <title>The genome of the cryopelagic Antarctic bald notothen, Trematomus borchgrevinki.</title>
        <authorList>
            <person name="Rayamajhi N."/>
            <person name="Rivera-Colon A.G."/>
            <person name="Minhas B.F."/>
            <person name="Cheng C.C."/>
            <person name="Catchen J.M."/>
        </authorList>
    </citation>
    <scope>NUCLEOTIDE SEQUENCE [LARGE SCALE GENOMIC DNA]</scope>
    <source>
        <strain evidence="4">AGRC-2024</strain>
    </source>
</reference>
<dbReference type="EMBL" id="JBIYXZ010002071">
    <property type="protein sequence ID" value="KAL3063299.1"/>
    <property type="molecule type" value="Genomic_DNA"/>
</dbReference>
<dbReference type="AlphaFoldDB" id="A0ABD2HAC7"/>
<evidence type="ECO:0000313" key="4">
    <source>
        <dbReference type="EMBL" id="KAL3063299.1"/>
    </source>
</evidence>
<feature type="coiled-coil region" evidence="1">
    <location>
        <begin position="48"/>
        <end position="122"/>
    </location>
</feature>
<dbReference type="InterPro" id="IPR043636">
    <property type="entry name" value="L1_RRM_dom"/>
</dbReference>
<gene>
    <name evidence="4" type="ORF">OYC64_002968</name>
</gene>
<dbReference type="PANTHER" id="PTHR11505">
    <property type="entry name" value="L1 TRANSPOSABLE ELEMENT-RELATED"/>
    <property type="match status" value="1"/>
</dbReference>
<accession>A0ABD2HAC7</accession>
<dbReference type="Gene3D" id="3.30.70.1820">
    <property type="entry name" value="L1 transposable element, RRM domain"/>
    <property type="match status" value="1"/>
</dbReference>
<keyword evidence="1" id="KW-0175">Coiled coil</keyword>